<dbReference type="Proteomes" id="UP000799118">
    <property type="component" value="Unassembled WGS sequence"/>
</dbReference>
<gene>
    <name evidence="1" type="ORF">BT96DRAFT_971236</name>
</gene>
<accession>A0A6A4ICN4</accession>
<evidence type="ECO:0000313" key="2">
    <source>
        <dbReference type="Proteomes" id="UP000799118"/>
    </source>
</evidence>
<dbReference type="AlphaFoldDB" id="A0A6A4ICN4"/>
<evidence type="ECO:0008006" key="3">
    <source>
        <dbReference type="Google" id="ProtNLM"/>
    </source>
</evidence>
<reference evidence="1" key="1">
    <citation type="journal article" date="2019" name="Environ. Microbiol.">
        <title>Fungal ecological strategies reflected in gene transcription - a case study of two litter decomposers.</title>
        <authorList>
            <person name="Barbi F."/>
            <person name="Kohler A."/>
            <person name="Barry K."/>
            <person name="Baskaran P."/>
            <person name="Daum C."/>
            <person name="Fauchery L."/>
            <person name="Ihrmark K."/>
            <person name="Kuo A."/>
            <person name="LaButti K."/>
            <person name="Lipzen A."/>
            <person name="Morin E."/>
            <person name="Grigoriev I.V."/>
            <person name="Henrissat B."/>
            <person name="Lindahl B."/>
            <person name="Martin F."/>
        </authorList>
    </citation>
    <scope>NUCLEOTIDE SEQUENCE</scope>
    <source>
        <strain evidence="1">JB14</strain>
    </source>
</reference>
<dbReference type="EMBL" id="ML769395">
    <property type="protein sequence ID" value="KAE9407533.1"/>
    <property type="molecule type" value="Genomic_DNA"/>
</dbReference>
<name>A0A6A4ICN4_9AGAR</name>
<dbReference type="InterPro" id="IPR036047">
    <property type="entry name" value="F-box-like_dom_sf"/>
</dbReference>
<proteinExistence type="predicted"/>
<organism evidence="1 2">
    <name type="scientific">Gymnopus androsaceus JB14</name>
    <dbReference type="NCBI Taxonomy" id="1447944"/>
    <lineage>
        <taxon>Eukaryota</taxon>
        <taxon>Fungi</taxon>
        <taxon>Dikarya</taxon>
        <taxon>Basidiomycota</taxon>
        <taxon>Agaricomycotina</taxon>
        <taxon>Agaricomycetes</taxon>
        <taxon>Agaricomycetidae</taxon>
        <taxon>Agaricales</taxon>
        <taxon>Marasmiineae</taxon>
        <taxon>Omphalotaceae</taxon>
        <taxon>Gymnopus</taxon>
    </lineage>
</organism>
<evidence type="ECO:0000313" key="1">
    <source>
        <dbReference type="EMBL" id="KAE9407533.1"/>
    </source>
</evidence>
<dbReference type="SUPFAM" id="SSF81383">
    <property type="entry name" value="F-box domain"/>
    <property type="match status" value="1"/>
</dbReference>
<dbReference type="Gene3D" id="1.20.1280.50">
    <property type="match status" value="1"/>
</dbReference>
<dbReference type="OrthoDB" id="2949637at2759"/>
<sequence length="301" mass="35039">MAVYVQLQFTLLNAKHFRRQCRVHITRFTAFLARGVPEPNKHRLTSLYVFAPLTTMNFPSNAVFDTPELLDRILSQLDMRTLLTAAQLVSHYWHDIITQSPSIQQALCFQPKQNTANEQMQNPLLAELFEPWFDGNGAHDRRKFMKMPLASTRDVFLREDATWRQMLVAQPPLLQLGIWTQMHGMRGDSHQFEILEFPNGLRMGEFYDIGQKWLANNVSGFRVFWDSTSNTDQLEKHQFGRGIAMPQKQEMLCLAGKIYGPLYEYNKLYMKFSTALGISHMVWKYLLAMGTYYMGLVFDFC</sequence>
<protein>
    <recommendedName>
        <fullName evidence="3">F-box domain-containing protein</fullName>
    </recommendedName>
</protein>
<keyword evidence="2" id="KW-1185">Reference proteome</keyword>